<dbReference type="RefSeq" id="WP_071367946.1">
    <property type="nucleotide sequence ID" value="NZ_MLYP01000054.1"/>
</dbReference>
<dbReference type="OrthoDB" id="286090at2"/>
<keyword evidence="6" id="KW-1185">Reference proteome</keyword>
<dbReference type="AlphaFoldDB" id="A0A1S2P5T6"/>
<keyword evidence="2" id="KW-0689">Ribosomal protein</keyword>
<accession>A0A1S2P5T6</accession>
<evidence type="ECO:0000256" key="1">
    <source>
        <dbReference type="ARBA" id="ARBA00006767"/>
    </source>
</evidence>
<dbReference type="CDD" id="cd05688">
    <property type="entry name" value="S1_RPS1_repeat_ec3"/>
    <property type="match status" value="1"/>
</dbReference>
<evidence type="ECO:0000313" key="5">
    <source>
        <dbReference type="EMBL" id="OIJ88936.1"/>
    </source>
</evidence>
<dbReference type="PROSITE" id="PS50126">
    <property type="entry name" value="S1"/>
    <property type="match status" value="2"/>
</dbReference>
<dbReference type="SUPFAM" id="SSF50249">
    <property type="entry name" value="Nucleic acid-binding proteins"/>
    <property type="match status" value="2"/>
</dbReference>
<dbReference type="STRING" id="1428652.BIV24_21090"/>
<comment type="caution">
    <text evidence="5">The sequence shown here is derived from an EMBL/GenBank/DDBJ whole genome shotgun (WGS) entry which is preliminary data.</text>
</comment>
<evidence type="ECO:0000259" key="4">
    <source>
        <dbReference type="PROSITE" id="PS50126"/>
    </source>
</evidence>
<dbReference type="GO" id="GO:0006412">
    <property type="term" value="P:translation"/>
    <property type="evidence" value="ECO:0007669"/>
    <property type="project" value="TreeGrafter"/>
</dbReference>
<protein>
    <submittedName>
        <fullName evidence="5">RNA-binding protein</fullName>
    </submittedName>
</protein>
<dbReference type="GO" id="GO:0022627">
    <property type="term" value="C:cytosolic small ribosomal subunit"/>
    <property type="evidence" value="ECO:0007669"/>
    <property type="project" value="TreeGrafter"/>
</dbReference>
<dbReference type="Gene3D" id="2.40.50.140">
    <property type="entry name" value="Nucleic acid-binding proteins"/>
    <property type="match status" value="2"/>
</dbReference>
<dbReference type="GO" id="GO:0003735">
    <property type="term" value="F:structural constituent of ribosome"/>
    <property type="evidence" value="ECO:0007669"/>
    <property type="project" value="TreeGrafter"/>
</dbReference>
<feature type="domain" description="S1 motif" evidence="4">
    <location>
        <begin position="335"/>
        <end position="404"/>
    </location>
</feature>
<dbReference type="PANTHER" id="PTHR10724">
    <property type="entry name" value="30S RIBOSOMAL PROTEIN S1"/>
    <property type="match status" value="1"/>
</dbReference>
<organism evidence="5 6">
    <name type="scientific">Streptomyces colonosanans</name>
    <dbReference type="NCBI Taxonomy" id="1428652"/>
    <lineage>
        <taxon>Bacteria</taxon>
        <taxon>Bacillati</taxon>
        <taxon>Actinomycetota</taxon>
        <taxon>Actinomycetes</taxon>
        <taxon>Kitasatosporales</taxon>
        <taxon>Streptomycetaceae</taxon>
        <taxon>Streptomyces</taxon>
    </lineage>
</organism>
<dbReference type="Proteomes" id="UP000179935">
    <property type="component" value="Unassembled WGS sequence"/>
</dbReference>
<reference evidence="5 6" key="1">
    <citation type="submission" date="2016-10" db="EMBL/GenBank/DDBJ databases">
        <title>Genome sequence of Streptomyces sp. MUSC 93.</title>
        <authorList>
            <person name="Lee L.-H."/>
            <person name="Ser H.-L."/>
            <person name="Law J.W.-F."/>
        </authorList>
    </citation>
    <scope>NUCLEOTIDE SEQUENCE [LARGE SCALE GENOMIC DNA]</scope>
    <source>
        <strain evidence="5 6">MUSC 93</strain>
    </source>
</reference>
<comment type="similarity">
    <text evidence="1">Belongs to the bacterial ribosomal protein bS1 family.</text>
</comment>
<dbReference type="PANTHER" id="PTHR10724:SF7">
    <property type="entry name" value="SMALL RIBOSOMAL SUBUNIT PROTEIN BS1C"/>
    <property type="match status" value="1"/>
</dbReference>
<proteinExistence type="inferred from homology"/>
<dbReference type="InterPro" id="IPR012340">
    <property type="entry name" value="NA-bd_OB-fold"/>
</dbReference>
<name>A0A1S2P5T6_9ACTN</name>
<evidence type="ECO:0000256" key="3">
    <source>
        <dbReference type="ARBA" id="ARBA00023274"/>
    </source>
</evidence>
<evidence type="ECO:0000256" key="2">
    <source>
        <dbReference type="ARBA" id="ARBA00022980"/>
    </source>
</evidence>
<dbReference type="EMBL" id="MLYP01000054">
    <property type="protein sequence ID" value="OIJ88936.1"/>
    <property type="molecule type" value="Genomic_DNA"/>
</dbReference>
<dbReference type="InterPro" id="IPR003029">
    <property type="entry name" value="S1_domain"/>
</dbReference>
<evidence type="ECO:0000313" key="6">
    <source>
        <dbReference type="Proteomes" id="UP000179935"/>
    </source>
</evidence>
<gene>
    <name evidence="5" type="ORF">BIV24_21090</name>
</gene>
<sequence length="499" mass="54456">MPPFVYRITKYDPADRDEHGSYIGAADSTSDHGPVEAAYLQAIAAFAEDTGIDHLAIREPGISGLAHFGLEPAIDGHGLAGLFPPDLSGFHDGAEVSLSHGLELVRVMLRDNGAWCRLEVEDRFVVQVGWDQYVYVSSDKSCERAIAHTRALGLFPEQLDASPYDADFDEPGVQRPADEDFWARLRWSIASRQAAILEEGYVGNASRWHRLTENTLDAVRTRLTPRAKLTVWPDLCADVDAVLATLPAEGPVELVWEDGSGAITSTIVDETEYRALAARMTGARAAAALALDVGSRQPLFTAVLPDSDGVLRARWRTDQTPSDRDWAFLKTLHRGQIVTGVVTVIADFGVTFVDIGGFTAMINIPELSWRRINHPSDVVTVGQEISAEVLDVDMARERVPLSLKALQADPMPQFIQQVGQVVTGVVTNLVPFGAFVRIEDRDDGLEGLVHNTELSEEPVTGPEDVIQVGDPLIVKILDVDPTRRRITLSHLQALAHGGS</sequence>
<keyword evidence="3" id="KW-0687">Ribonucleoprotein</keyword>
<feature type="domain" description="S1 motif" evidence="4">
    <location>
        <begin position="419"/>
        <end position="491"/>
    </location>
</feature>
<dbReference type="GO" id="GO:0003729">
    <property type="term" value="F:mRNA binding"/>
    <property type="evidence" value="ECO:0007669"/>
    <property type="project" value="TreeGrafter"/>
</dbReference>
<dbReference type="SMART" id="SM00316">
    <property type="entry name" value="S1"/>
    <property type="match status" value="2"/>
</dbReference>
<dbReference type="InterPro" id="IPR050437">
    <property type="entry name" value="Ribos_protein_bS1-like"/>
</dbReference>
<dbReference type="Pfam" id="PF00575">
    <property type="entry name" value="S1"/>
    <property type="match status" value="2"/>
</dbReference>